<reference evidence="1 2" key="1">
    <citation type="submission" date="2018-09" db="EMBL/GenBank/DDBJ databases">
        <title>Genome sequencing of Nocardioides immobilis CCTCC AB 2017083 for comparison to Nocardioides silvaticus.</title>
        <authorList>
            <person name="Li C."/>
            <person name="Wang G."/>
        </authorList>
    </citation>
    <scope>NUCLEOTIDE SEQUENCE [LARGE SCALE GENOMIC DNA]</scope>
    <source>
        <strain evidence="1 2">CCTCC AB 2017083</strain>
    </source>
</reference>
<dbReference type="AlphaFoldDB" id="A0A417XU13"/>
<comment type="caution">
    <text evidence="1">The sequence shown here is derived from an EMBL/GenBank/DDBJ whole genome shotgun (WGS) entry which is preliminary data.</text>
</comment>
<organism evidence="1 2">
    <name type="scientific">Nocardioides immobilis</name>
    <dbReference type="NCBI Taxonomy" id="2049295"/>
    <lineage>
        <taxon>Bacteria</taxon>
        <taxon>Bacillati</taxon>
        <taxon>Actinomycetota</taxon>
        <taxon>Actinomycetes</taxon>
        <taxon>Propionibacteriales</taxon>
        <taxon>Nocardioidaceae</taxon>
        <taxon>Nocardioides</taxon>
    </lineage>
</organism>
<accession>A0A417XU13</accession>
<proteinExistence type="predicted"/>
<dbReference type="RefSeq" id="WP_118928479.1">
    <property type="nucleotide sequence ID" value="NZ_QXGH01000039.1"/>
</dbReference>
<dbReference type="Proteomes" id="UP000283644">
    <property type="component" value="Unassembled WGS sequence"/>
</dbReference>
<protein>
    <submittedName>
        <fullName evidence="1">Uncharacterized protein</fullName>
    </submittedName>
</protein>
<evidence type="ECO:0000313" key="1">
    <source>
        <dbReference type="EMBL" id="RHW23833.1"/>
    </source>
</evidence>
<gene>
    <name evidence="1" type="ORF">D0Z08_27455</name>
</gene>
<evidence type="ECO:0000313" key="2">
    <source>
        <dbReference type="Proteomes" id="UP000283644"/>
    </source>
</evidence>
<sequence>MPDVSDLTNKGHDFVAKAVGAADAVVGVARDAVRDKAPGFERMADLVPDPSDVVDQVTATANELLGLAQDVQKKVVAALTANA</sequence>
<keyword evidence="2" id="KW-1185">Reference proteome</keyword>
<name>A0A417XU13_9ACTN</name>
<dbReference type="OrthoDB" id="9985977at2"/>
<dbReference type="EMBL" id="QXGH01000039">
    <property type="protein sequence ID" value="RHW23833.1"/>
    <property type="molecule type" value="Genomic_DNA"/>
</dbReference>